<protein>
    <submittedName>
        <fullName evidence="1">Uncharacterized protein</fullName>
    </submittedName>
</protein>
<dbReference type="AlphaFoldDB" id="A0A7W7KFU0"/>
<comment type="caution">
    <text evidence="1">The sequence shown here is derived from an EMBL/GenBank/DDBJ whole genome shotgun (WGS) entry which is preliminary data.</text>
</comment>
<gene>
    <name evidence="1" type="ORF">HNP46_000129</name>
</gene>
<evidence type="ECO:0000313" key="2">
    <source>
        <dbReference type="Proteomes" id="UP000566995"/>
    </source>
</evidence>
<sequence>MFDLVLIAILVKGACSFACTIAQEAAGSAANAMKKLLLTVILACLPAFALADQSCLKLDGTGIDPNGGGAKQIEQTYKEKQDPVSDLMGCAAEVTQGGMGASEVKGTCGCKQAVQKLCKYNTKKQKVKASGGADKAWCAVFAPWAL</sequence>
<name>A0A7W7KFU0_PSENT</name>
<reference evidence="1 2" key="1">
    <citation type="submission" date="2020-08" db="EMBL/GenBank/DDBJ databases">
        <title>Functional genomics of gut bacteria from endangered species of beetles.</title>
        <authorList>
            <person name="Carlos-Shanley C."/>
        </authorList>
    </citation>
    <scope>NUCLEOTIDE SEQUENCE [LARGE SCALE GENOMIC DNA]</scope>
    <source>
        <strain evidence="1 2">S00179</strain>
    </source>
</reference>
<accession>A0A7W7KFU0</accession>
<dbReference type="RefSeq" id="WP_184585589.1">
    <property type="nucleotide sequence ID" value="NZ_JACHLI010000001.1"/>
</dbReference>
<proteinExistence type="predicted"/>
<organism evidence="1 2">
    <name type="scientific">Pseudomonas nitroreducens</name>
    <dbReference type="NCBI Taxonomy" id="46680"/>
    <lineage>
        <taxon>Bacteria</taxon>
        <taxon>Pseudomonadati</taxon>
        <taxon>Pseudomonadota</taxon>
        <taxon>Gammaproteobacteria</taxon>
        <taxon>Pseudomonadales</taxon>
        <taxon>Pseudomonadaceae</taxon>
        <taxon>Pseudomonas</taxon>
    </lineage>
</organism>
<dbReference type="Proteomes" id="UP000566995">
    <property type="component" value="Unassembled WGS sequence"/>
</dbReference>
<evidence type="ECO:0000313" key="1">
    <source>
        <dbReference type="EMBL" id="MBB4861318.1"/>
    </source>
</evidence>
<dbReference type="EMBL" id="JACHLI010000001">
    <property type="protein sequence ID" value="MBB4861318.1"/>
    <property type="molecule type" value="Genomic_DNA"/>
</dbReference>